<dbReference type="SMART" id="SM01091">
    <property type="entry name" value="CorC_HlyC"/>
    <property type="match status" value="1"/>
</dbReference>
<reference evidence="12 13" key="1">
    <citation type="journal article" date="2010" name="Stand. Genomic Sci.">
        <title>Complete genome sequence of Meiothermus silvanus type strain (VI-R2).</title>
        <authorList>
            <person name="Sikorski J."/>
            <person name="Tindall B.J."/>
            <person name="Lowry S."/>
            <person name="Lucas S."/>
            <person name="Nolan M."/>
            <person name="Copeland A."/>
            <person name="Glavina Del Rio T."/>
            <person name="Tice H."/>
            <person name="Cheng J.F."/>
            <person name="Han C."/>
            <person name="Pitluck S."/>
            <person name="Liolios K."/>
            <person name="Ivanova N."/>
            <person name="Mavromatis K."/>
            <person name="Mikhailova N."/>
            <person name="Pati A."/>
            <person name="Goodwin L."/>
            <person name="Chen A."/>
            <person name="Palaniappan K."/>
            <person name="Land M."/>
            <person name="Hauser L."/>
            <person name="Chang Y.J."/>
            <person name="Jeffries C.D."/>
            <person name="Rohde M."/>
            <person name="Goker M."/>
            <person name="Woyke T."/>
            <person name="Bristow J."/>
            <person name="Eisen J.A."/>
            <person name="Markowitz V."/>
            <person name="Hugenholtz P."/>
            <person name="Kyrpides N.C."/>
            <person name="Klenk H.P."/>
            <person name="Lapidus A."/>
        </authorList>
    </citation>
    <scope>NUCLEOTIDE SEQUENCE [LARGE SCALE GENOMIC DNA]</scope>
    <source>
        <strain evidence="13">ATCC 700542 / DSM 9946 / VI-R2</strain>
    </source>
</reference>
<evidence type="ECO:0000313" key="12">
    <source>
        <dbReference type="EMBL" id="ADH64101.1"/>
    </source>
</evidence>
<keyword evidence="13" id="KW-1185">Reference proteome</keyword>
<gene>
    <name evidence="12" type="ordered locus">Mesil_2233</name>
</gene>
<dbReference type="AlphaFoldDB" id="D7BIC6"/>
<dbReference type="KEGG" id="msv:Mesil_2233"/>
<evidence type="ECO:0000256" key="7">
    <source>
        <dbReference type="PROSITE-ProRule" id="PRU00703"/>
    </source>
</evidence>
<evidence type="ECO:0000256" key="4">
    <source>
        <dbReference type="ARBA" id="ARBA00022989"/>
    </source>
</evidence>
<dbReference type="HOGENOM" id="CLU_015237_4_0_0"/>
<protein>
    <recommendedName>
        <fullName evidence="14">HlyC/CorC family transporter</fullName>
    </recommendedName>
</protein>
<dbReference type="PROSITE" id="PS51371">
    <property type="entry name" value="CBS"/>
    <property type="match status" value="2"/>
</dbReference>
<dbReference type="InterPro" id="IPR046342">
    <property type="entry name" value="CBS_dom_sf"/>
</dbReference>
<evidence type="ECO:0008006" key="14">
    <source>
        <dbReference type="Google" id="ProtNLM"/>
    </source>
</evidence>
<keyword evidence="5 7" id="KW-0129">CBS domain</keyword>
<evidence type="ECO:0000259" key="10">
    <source>
        <dbReference type="PROSITE" id="PS51371"/>
    </source>
</evidence>
<name>D7BIC6_ALLS1</name>
<dbReference type="InterPro" id="IPR000644">
    <property type="entry name" value="CBS_dom"/>
</dbReference>
<dbReference type="PANTHER" id="PTHR22777:SF17">
    <property type="entry name" value="UPF0053 PROTEIN SLL0260"/>
    <property type="match status" value="1"/>
</dbReference>
<dbReference type="STRING" id="526227.Mesil_2233"/>
<dbReference type="EMBL" id="CP002042">
    <property type="protein sequence ID" value="ADH64101.1"/>
    <property type="molecule type" value="Genomic_DNA"/>
</dbReference>
<proteinExistence type="predicted"/>
<dbReference type="InterPro" id="IPR005170">
    <property type="entry name" value="Transptr-assoc_dom"/>
</dbReference>
<dbReference type="FunFam" id="3.30.465.10:FF:000023">
    <property type="entry name" value="Magnesium and cobalt transporter"/>
    <property type="match status" value="1"/>
</dbReference>
<dbReference type="FunFam" id="3.10.580.10:FF:000002">
    <property type="entry name" value="Magnesium/cobalt efflux protein CorC"/>
    <property type="match status" value="1"/>
</dbReference>
<feature type="domain" description="CBS" evidence="10">
    <location>
        <begin position="278"/>
        <end position="334"/>
    </location>
</feature>
<dbReference type="InterPro" id="IPR036318">
    <property type="entry name" value="FAD-bd_PCMH-like_sf"/>
</dbReference>
<evidence type="ECO:0000313" key="13">
    <source>
        <dbReference type="Proteomes" id="UP000001916"/>
    </source>
</evidence>
<dbReference type="Pfam" id="PF01595">
    <property type="entry name" value="CNNM"/>
    <property type="match status" value="1"/>
</dbReference>
<dbReference type="eggNOG" id="COG1253">
    <property type="taxonomic scope" value="Bacteria"/>
</dbReference>
<feature type="transmembrane region" description="Helical" evidence="9">
    <location>
        <begin position="99"/>
        <end position="119"/>
    </location>
</feature>
<dbReference type="PANTHER" id="PTHR22777">
    <property type="entry name" value="HEMOLYSIN-RELATED"/>
    <property type="match status" value="1"/>
</dbReference>
<dbReference type="SUPFAM" id="SSF56176">
    <property type="entry name" value="FAD-binding/transporter-associated domain-like"/>
    <property type="match status" value="1"/>
</dbReference>
<dbReference type="InterPro" id="IPR016169">
    <property type="entry name" value="FAD-bd_PCMH_sub2"/>
</dbReference>
<sequence>MEIFILLLLTLFNGVLAMSEAAFISSRKAKLQQRADDGNVGAKAALELLASPSRLLSTVQVGITLIGIVAGAYGGTTLAGSLAPGIARIPALAPYAQEIAFTIIVLLITYLQLVIGELVPKRLALRSPERIAALMAFPMQVLSTVAKPLVWLLTVSTDSVLRLFGQRGSHEPPVTDEEIQVLMDEGTRAGVFEEAEQETVRSILSLGDRQVDSLMTPRPDIVWLDLEDPIEETRRKILESPHGRFPVAEGSLDKVIGVVRARDLVVKPNFTVEDLRSLAQPPLFVPATLTAWQLLEMFKQKRTHMALVVDEYGGLQGVVTLHDILEAIVGDLPSNEEAEDEPWIVRRDDGSYLLDGALPIEEFKELFDIEELPEEERYRTVGGLVLAELGRIPSAGESFTFENLKIEVVDMDGNRIDKVLVTQVQPVSAETPTESEG</sequence>
<dbReference type="GO" id="GO:0005886">
    <property type="term" value="C:plasma membrane"/>
    <property type="evidence" value="ECO:0007669"/>
    <property type="project" value="TreeGrafter"/>
</dbReference>
<organism evidence="12 13">
    <name type="scientific">Allomeiothermus silvanus (strain ATCC 700542 / DSM 9946 / NBRC 106475 / NCIMB 13440 / VI-R2)</name>
    <name type="common">Thermus silvanus</name>
    <dbReference type="NCBI Taxonomy" id="526227"/>
    <lineage>
        <taxon>Bacteria</taxon>
        <taxon>Thermotogati</taxon>
        <taxon>Deinococcota</taxon>
        <taxon>Deinococci</taxon>
        <taxon>Thermales</taxon>
        <taxon>Thermaceae</taxon>
        <taxon>Allomeiothermus</taxon>
    </lineage>
</organism>
<dbReference type="GO" id="GO:0050660">
    <property type="term" value="F:flavin adenine dinucleotide binding"/>
    <property type="evidence" value="ECO:0007669"/>
    <property type="project" value="InterPro"/>
</dbReference>
<dbReference type="Pfam" id="PF00571">
    <property type="entry name" value="CBS"/>
    <property type="match status" value="2"/>
</dbReference>
<evidence type="ECO:0000256" key="3">
    <source>
        <dbReference type="ARBA" id="ARBA00022737"/>
    </source>
</evidence>
<feature type="transmembrane region" description="Helical" evidence="9">
    <location>
        <begin position="131"/>
        <end position="153"/>
    </location>
</feature>
<dbReference type="Pfam" id="PF03471">
    <property type="entry name" value="CorC_HlyC"/>
    <property type="match status" value="1"/>
</dbReference>
<evidence type="ECO:0000256" key="2">
    <source>
        <dbReference type="ARBA" id="ARBA00022692"/>
    </source>
</evidence>
<keyword evidence="6 8" id="KW-0472">Membrane</keyword>
<dbReference type="CDD" id="cd04590">
    <property type="entry name" value="CBS_pair_CorC_HlyC_assoc"/>
    <property type="match status" value="1"/>
</dbReference>
<dbReference type="SUPFAM" id="SSF54631">
    <property type="entry name" value="CBS-domain pair"/>
    <property type="match status" value="1"/>
</dbReference>
<evidence type="ECO:0000256" key="9">
    <source>
        <dbReference type="SAM" id="Phobius"/>
    </source>
</evidence>
<keyword evidence="2 8" id="KW-0812">Transmembrane</keyword>
<dbReference type="RefSeq" id="WP_013158646.1">
    <property type="nucleotide sequence ID" value="NC_014212.1"/>
</dbReference>
<comment type="subcellular location">
    <subcellularLocation>
        <location evidence="1">Membrane</location>
        <topology evidence="1">Multi-pass membrane protein</topology>
    </subcellularLocation>
</comment>
<evidence type="ECO:0000256" key="6">
    <source>
        <dbReference type="ARBA" id="ARBA00023136"/>
    </source>
</evidence>
<feature type="domain" description="CBS" evidence="10">
    <location>
        <begin position="215"/>
        <end position="275"/>
    </location>
</feature>
<dbReference type="InterPro" id="IPR002550">
    <property type="entry name" value="CNNM"/>
</dbReference>
<feature type="domain" description="CNNM transmembrane" evidence="11">
    <location>
        <begin position="1"/>
        <end position="196"/>
    </location>
</feature>
<dbReference type="OrthoDB" id="9798188at2"/>
<accession>D7BIC6</accession>
<keyword evidence="4 8" id="KW-1133">Transmembrane helix</keyword>
<dbReference type="SMART" id="SM00116">
    <property type="entry name" value="CBS"/>
    <property type="match status" value="2"/>
</dbReference>
<dbReference type="Gene3D" id="3.30.465.10">
    <property type="match status" value="1"/>
</dbReference>
<dbReference type="InterPro" id="IPR044751">
    <property type="entry name" value="Ion_transp-like_CBS"/>
</dbReference>
<evidence type="ECO:0000259" key="11">
    <source>
        <dbReference type="PROSITE" id="PS51846"/>
    </source>
</evidence>
<dbReference type="Gene3D" id="3.10.580.10">
    <property type="entry name" value="CBS-domain"/>
    <property type="match status" value="1"/>
</dbReference>
<evidence type="ECO:0000256" key="8">
    <source>
        <dbReference type="PROSITE-ProRule" id="PRU01193"/>
    </source>
</evidence>
<dbReference type="PROSITE" id="PS51846">
    <property type="entry name" value="CNNM"/>
    <property type="match status" value="1"/>
</dbReference>
<keyword evidence="3" id="KW-0677">Repeat</keyword>
<evidence type="ECO:0000256" key="1">
    <source>
        <dbReference type="ARBA" id="ARBA00004141"/>
    </source>
</evidence>
<dbReference type="Proteomes" id="UP000001916">
    <property type="component" value="Chromosome"/>
</dbReference>
<evidence type="ECO:0000256" key="5">
    <source>
        <dbReference type="ARBA" id="ARBA00023122"/>
    </source>
</evidence>